<dbReference type="PANTHER" id="PTHR46111">
    <property type="entry name" value="RIBOSOMAL RNA SMALL SUBUNIT METHYLTRANSFERASE I"/>
    <property type="match status" value="1"/>
</dbReference>
<dbReference type="EC" id="2.1.1.198" evidence="6"/>
<evidence type="ECO:0000256" key="1">
    <source>
        <dbReference type="ARBA" id="ARBA00022490"/>
    </source>
</evidence>
<organism evidence="8 9">
    <name type="scientific">Salinimicrobium marinum</name>
    <dbReference type="NCBI Taxonomy" id="680283"/>
    <lineage>
        <taxon>Bacteria</taxon>
        <taxon>Pseudomonadati</taxon>
        <taxon>Bacteroidota</taxon>
        <taxon>Flavobacteriia</taxon>
        <taxon>Flavobacteriales</taxon>
        <taxon>Flavobacteriaceae</taxon>
        <taxon>Salinimicrobium</taxon>
    </lineage>
</organism>
<evidence type="ECO:0000256" key="2">
    <source>
        <dbReference type="ARBA" id="ARBA00022552"/>
    </source>
</evidence>
<evidence type="ECO:0000313" key="9">
    <source>
        <dbReference type="Proteomes" id="UP000610456"/>
    </source>
</evidence>
<evidence type="ECO:0000256" key="6">
    <source>
        <dbReference type="HAMAP-Rule" id="MF_01877"/>
    </source>
</evidence>
<dbReference type="Gene3D" id="3.40.1010.10">
    <property type="entry name" value="Cobalt-precorrin-4 Transmethylase, Domain 1"/>
    <property type="match status" value="1"/>
</dbReference>
<dbReference type="NCBIfam" id="TIGR00096">
    <property type="entry name" value="16S rRNA (cytidine(1402)-2'-O)-methyltransferase"/>
    <property type="match status" value="1"/>
</dbReference>
<comment type="function">
    <text evidence="6">Catalyzes the 2'-O-methylation of the ribose of cytidine 1402 (C1402) in 16S rRNA.</text>
</comment>
<dbReference type="EMBL" id="BMXB01000016">
    <property type="protein sequence ID" value="GHA47028.1"/>
    <property type="molecule type" value="Genomic_DNA"/>
</dbReference>
<keyword evidence="3 6" id="KW-0489">Methyltransferase</keyword>
<reference evidence="8" key="1">
    <citation type="journal article" date="2014" name="Int. J. Syst. Evol. Microbiol.">
        <title>Complete genome sequence of Corynebacterium casei LMG S-19264T (=DSM 44701T), isolated from a smear-ripened cheese.</title>
        <authorList>
            <consortium name="US DOE Joint Genome Institute (JGI-PGF)"/>
            <person name="Walter F."/>
            <person name="Albersmeier A."/>
            <person name="Kalinowski J."/>
            <person name="Ruckert C."/>
        </authorList>
    </citation>
    <scope>NUCLEOTIDE SEQUENCE</scope>
    <source>
        <strain evidence="8">KCTC 12719</strain>
    </source>
</reference>
<keyword evidence="5 6" id="KW-0949">S-adenosyl-L-methionine</keyword>
<protein>
    <recommendedName>
        <fullName evidence="6">Ribosomal RNA small subunit methyltransferase I</fullName>
        <ecNumber evidence="6">2.1.1.198</ecNumber>
    </recommendedName>
    <alternativeName>
        <fullName evidence="6">16S rRNA 2'-O-ribose C1402 methyltransferase</fullName>
    </alternativeName>
    <alternativeName>
        <fullName evidence="6">rRNA (cytidine-2'-O-)-methyltransferase RsmI</fullName>
    </alternativeName>
</protein>
<dbReference type="HAMAP" id="MF_01877">
    <property type="entry name" value="16SrRNA_methyltr_I"/>
    <property type="match status" value="1"/>
</dbReference>
<evidence type="ECO:0000256" key="5">
    <source>
        <dbReference type="ARBA" id="ARBA00022691"/>
    </source>
</evidence>
<feature type="domain" description="Tetrapyrrole methylase" evidence="7">
    <location>
        <begin position="11"/>
        <end position="210"/>
    </location>
</feature>
<dbReference type="Gene3D" id="3.30.950.10">
    <property type="entry name" value="Methyltransferase, Cobalt-precorrin-4 Transmethylase, Domain 2"/>
    <property type="match status" value="1"/>
</dbReference>
<evidence type="ECO:0000259" key="7">
    <source>
        <dbReference type="Pfam" id="PF00590"/>
    </source>
</evidence>
<keyword evidence="1 6" id="KW-0963">Cytoplasm</keyword>
<dbReference type="InterPro" id="IPR000878">
    <property type="entry name" value="4pyrrol_Mease"/>
</dbReference>
<keyword evidence="4 6" id="KW-0808">Transferase</keyword>
<accession>A0A918W225</accession>
<dbReference type="Proteomes" id="UP000610456">
    <property type="component" value="Unassembled WGS sequence"/>
</dbReference>
<dbReference type="InterPro" id="IPR008189">
    <property type="entry name" value="rRNA_ssu_MeTfrase_I"/>
</dbReference>
<dbReference type="PIRSF" id="PIRSF005917">
    <property type="entry name" value="MTase_YraL"/>
    <property type="match status" value="1"/>
</dbReference>
<dbReference type="FunFam" id="3.40.1010.10:FF:000007">
    <property type="entry name" value="Ribosomal RNA small subunit methyltransferase I"/>
    <property type="match status" value="1"/>
</dbReference>
<comment type="subcellular location">
    <subcellularLocation>
        <location evidence="6">Cytoplasm</location>
    </subcellularLocation>
</comment>
<sequence>MSKEAQRPMAKLFLVPTPIGNLDDMTFRAVSVLKEVDTILAEDTRNSGKLLKHFGINTHMHSHHMHNEHKTVEGIVQQIKNGKTYALISDAGTPAISDPGFLLTRACVEAGIEVDCLPGATAFVPALVNSGFPNDKFVFEGFLPVKKGRQTRLKLLADETRTIIFYESPHKLIKTLSHFVEFFGEDRPVSVSREITKLHEETIRGTATEVLEHYTQKPPKGEIVIVVGGKK</sequence>
<evidence type="ECO:0000256" key="3">
    <source>
        <dbReference type="ARBA" id="ARBA00022603"/>
    </source>
</evidence>
<comment type="catalytic activity">
    <reaction evidence="6">
        <text>cytidine(1402) in 16S rRNA + S-adenosyl-L-methionine = 2'-O-methylcytidine(1402) in 16S rRNA + S-adenosyl-L-homocysteine + H(+)</text>
        <dbReference type="Rhea" id="RHEA:42924"/>
        <dbReference type="Rhea" id="RHEA-COMP:10285"/>
        <dbReference type="Rhea" id="RHEA-COMP:10286"/>
        <dbReference type="ChEBI" id="CHEBI:15378"/>
        <dbReference type="ChEBI" id="CHEBI:57856"/>
        <dbReference type="ChEBI" id="CHEBI:59789"/>
        <dbReference type="ChEBI" id="CHEBI:74495"/>
        <dbReference type="ChEBI" id="CHEBI:82748"/>
        <dbReference type="EC" id="2.1.1.198"/>
    </reaction>
</comment>
<dbReference type="InterPro" id="IPR014776">
    <property type="entry name" value="4pyrrole_Mease_sub2"/>
</dbReference>
<keyword evidence="2 6" id="KW-0698">rRNA processing</keyword>
<proteinExistence type="inferred from homology"/>
<dbReference type="GO" id="GO:0005737">
    <property type="term" value="C:cytoplasm"/>
    <property type="evidence" value="ECO:0007669"/>
    <property type="project" value="UniProtKB-SubCell"/>
</dbReference>
<evidence type="ECO:0000256" key="4">
    <source>
        <dbReference type="ARBA" id="ARBA00022679"/>
    </source>
</evidence>
<dbReference type="Pfam" id="PF00590">
    <property type="entry name" value="TP_methylase"/>
    <property type="match status" value="1"/>
</dbReference>
<dbReference type="InterPro" id="IPR014777">
    <property type="entry name" value="4pyrrole_Mease_sub1"/>
</dbReference>
<dbReference type="FunFam" id="3.30.950.10:FF:000002">
    <property type="entry name" value="Ribosomal RNA small subunit methyltransferase I"/>
    <property type="match status" value="1"/>
</dbReference>
<dbReference type="InterPro" id="IPR018063">
    <property type="entry name" value="SAM_MeTrfase_RsmI_CS"/>
</dbReference>
<dbReference type="SUPFAM" id="SSF53790">
    <property type="entry name" value="Tetrapyrrole methylase"/>
    <property type="match status" value="1"/>
</dbReference>
<dbReference type="GO" id="GO:0070677">
    <property type="term" value="F:rRNA (cytosine-2'-O-)-methyltransferase activity"/>
    <property type="evidence" value="ECO:0007669"/>
    <property type="project" value="UniProtKB-UniRule"/>
</dbReference>
<dbReference type="InterPro" id="IPR035996">
    <property type="entry name" value="4pyrrol_Methylase_sf"/>
</dbReference>
<dbReference type="PANTHER" id="PTHR46111:SF1">
    <property type="entry name" value="RIBOSOMAL RNA SMALL SUBUNIT METHYLTRANSFERASE I"/>
    <property type="match status" value="1"/>
</dbReference>
<keyword evidence="9" id="KW-1185">Reference proteome</keyword>
<dbReference type="AlphaFoldDB" id="A0A918W225"/>
<dbReference type="CDD" id="cd11648">
    <property type="entry name" value="RsmI"/>
    <property type="match status" value="1"/>
</dbReference>
<comment type="similarity">
    <text evidence="6">Belongs to the methyltransferase superfamily. RsmI family.</text>
</comment>
<dbReference type="PROSITE" id="PS01296">
    <property type="entry name" value="RSMI"/>
    <property type="match status" value="1"/>
</dbReference>
<gene>
    <name evidence="6 8" type="primary">rsmI</name>
    <name evidence="8" type="ORF">GCM10007103_30110</name>
</gene>
<reference evidence="8" key="2">
    <citation type="submission" date="2020-09" db="EMBL/GenBank/DDBJ databases">
        <authorList>
            <person name="Sun Q."/>
            <person name="Kim S."/>
        </authorList>
    </citation>
    <scope>NUCLEOTIDE SEQUENCE</scope>
    <source>
        <strain evidence="8">KCTC 12719</strain>
    </source>
</reference>
<name>A0A918W225_9FLAO</name>
<evidence type="ECO:0000313" key="8">
    <source>
        <dbReference type="EMBL" id="GHA47028.1"/>
    </source>
</evidence>
<comment type="caution">
    <text evidence="8">The sequence shown here is derived from an EMBL/GenBank/DDBJ whole genome shotgun (WGS) entry which is preliminary data.</text>
</comment>